<dbReference type="InterPro" id="IPR013216">
    <property type="entry name" value="Methyltransf_11"/>
</dbReference>
<gene>
    <name evidence="2" type="ORF">ACFF45_06075</name>
</gene>
<accession>A0ABV5MW83</accession>
<dbReference type="GO" id="GO:0032259">
    <property type="term" value="P:methylation"/>
    <property type="evidence" value="ECO:0007669"/>
    <property type="project" value="UniProtKB-KW"/>
</dbReference>
<dbReference type="GO" id="GO:0008168">
    <property type="term" value="F:methyltransferase activity"/>
    <property type="evidence" value="ECO:0007669"/>
    <property type="project" value="UniProtKB-KW"/>
</dbReference>
<organism evidence="2 3">
    <name type="scientific">Streptomyces cinereospinus</name>
    <dbReference type="NCBI Taxonomy" id="285561"/>
    <lineage>
        <taxon>Bacteria</taxon>
        <taxon>Bacillati</taxon>
        <taxon>Actinomycetota</taxon>
        <taxon>Actinomycetes</taxon>
        <taxon>Kitasatosporales</taxon>
        <taxon>Streptomycetaceae</taxon>
        <taxon>Streptomyces</taxon>
    </lineage>
</organism>
<protein>
    <submittedName>
        <fullName evidence="2">Class I SAM-dependent methyltransferase</fullName>
        <ecNumber evidence="2">2.1.1.-</ecNumber>
    </submittedName>
</protein>
<name>A0ABV5MW83_9ACTN</name>
<evidence type="ECO:0000313" key="3">
    <source>
        <dbReference type="Proteomes" id="UP001589709"/>
    </source>
</evidence>
<dbReference type="PANTHER" id="PTHR45036">
    <property type="entry name" value="METHYLTRANSFERASE LIKE 7B"/>
    <property type="match status" value="1"/>
</dbReference>
<dbReference type="InterPro" id="IPR052356">
    <property type="entry name" value="Thiol_S-MT"/>
</dbReference>
<proteinExistence type="predicted"/>
<keyword evidence="2" id="KW-0489">Methyltransferase</keyword>
<dbReference type="InterPro" id="IPR029063">
    <property type="entry name" value="SAM-dependent_MTases_sf"/>
</dbReference>
<comment type="caution">
    <text evidence="2">The sequence shown here is derived from an EMBL/GenBank/DDBJ whole genome shotgun (WGS) entry which is preliminary data.</text>
</comment>
<reference evidence="2 3" key="1">
    <citation type="submission" date="2024-09" db="EMBL/GenBank/DDBJ databases">
        <authorList>
            <person name="Sun Q."/>
            <person name="Mori K."/>
        </authorList>
    </citation>
    <scope>NUCLEOTIDE SEQUENCE [LARGE SCALE GENOMIC DNA]</scope>
    <source>
        <strain evidence="2 3">JCM 6917</strain>
    </source>
</reference>
<dbReference type="Gene3D" id="3.40.50.150">
    <property type="entry name" value="Vaccinia Virus protein VP39"/>
    <property type="match status" value="1"/>
</dbReference>
<dbReference type="Proteomes" id="UP001589709">
    <property type="component" value="Unassembled WGS sequence"/>
</dbReference>
<feature type="domain" description="Methyltransferase type 11" evidence="1">
    <location>
        <begin position="54"/>
        <end position="147"/>
    </location>
</feature>
<keyword evidence="2" id="KW-0808">Transferase</keyword>
<evidence type="ECO:0000313" key="2">
    <source>
        <dbReference type="EMBL" id="MFB9462292.1"/>
    </source>
</evidence>
<evidence type="ECO:0000259" key="1">
    <source>
        <dbReference type="Pfam" id="PF08241"/>
    </source>
</evidence>
<dbReference type="RefSeq" id="WP_381342901.1">
    <property type="nucleotide sequence ID" value="NZ_JBHMCY010000008.1"/>
</dbReference>
<dbReference type="PANTHER" id="PTHR45036:SF1">
    <property type="entry name" value="METHYLTRANSFERASE LIKE 7A"/>
    <property type="match status" value="1"/>
</dbReference>
<dbReference type="EMBL" id="JBHMCY010000008">
    <property type="protein sequence ID" value="MFB9462292.1"/>
    <property type="molecule type" value="Genomic_DNA"/>
</dbReference>
<dbReference type="CDD" id="cd02440">
    <property type="entry name" value="AdoMet_MTases"/>
    <property type="match status" value="1"/>
</dbReference>
<dbReference type="EC" id="2.1.1.-" evidence="2"/>
<dbReference type="SUPFAM" id="SSF53335">
    <property type="entry name" value="S-adenosyl-L-methionine-dependent methyltransferases"/>
    <property type="match status" value="1"/>
</dbReference>
<sequence length="225" mass="24236">MPLWSAGTGRVARDPVHHPLFARYYARVSVAAETRWGLGEVRDRLLAGLSGRVLEIGAGNGLNFAHYPRAVAEVVAVEPERRLRRLAEEAAVRAGTPVAVVPGVAEALPVESEGFDAVVLSLVLCSVRDVPRALGEVRRVLRPGGQVRFFEHGRGGGRAMGLTQRALDRTVWPALTGGCHLSRDPVGALRDAGFEPGPYRRMLLPRKGPALPTSFCVLGTAWRPS</sequence>
<dbReference type="Pfam" id="PF08241">
    <property type="entry name" value="Methyltransf_11"/>
    <property type="match status" value="1"/>
</dbReference>
<keyword evidence="3" id="KW-1185">Reference proteome</keyword>